<evidence type="ECO:0008006" key="3">
    <source>
        <dbReference type="Google" id="ProtNLM"/>
    </source>
</evidence>
<evidence type="ECO:0000313" key="2">
    <source>
        <dbReference type="Proteomes" id="UP001500840"/>
    </source>
</evidence>
<dbReference type="RefSeq" id="WP_345320163.1">
    <property type="nucleotide sequence ID" value="NZ_BAABGA010000016.1"/>
</dbReference>
<accession>A0ABP8MFU7</accession>
<protein>
    <recommendedName>
        <fullName evidence="3">DUF4349 domain-containing protein</fullName>
    </recommendedName>
</protein>
<evidence type="ECO:0000313" key="1">
    <source>
        <dbReference type="EMBL" id="GAA4448094.1"/>
    </source>
</evidence>
<dbReference type="EMBL" id="BAABGA010000016">
    <property type="protein sequence ID" value="GAA4448094.1"/>
    <property type="molecule type" value="Genomic_DNA"/>
</dbReference>
<reference evidence="2" key="1">
    <citation type="journal article" date="2019" name="Int. J. Syst. Evol. Microbiol.">
        <title>The Global Catalogue of Microorganisms (GCM) 10K type strain sequencing project: providing services to taxonomists for standard genome sequencing and annotation.</title>
        <authorList>
            <consortium name="The Broad Institute Genomics Platform"/>
            <consortium name="The Broad Institute Genome Sequencing Center for Infectious Disease"/>
            <person name="Wu L."/>
            <person name="Ma J."/>
        </authorList>
    </citation>
    <scope>NUCLEOTIDE SEQUENCE [LARGE SCALE GENOMIC DNA]</scope>
    <source>
        <strain evidence="2">JCM 17759</strain>
    </source>
</reference>
<organism evidence="1 2">
    <name type="scientific">Novipirellula rosea</name>
    <dbReference type="NCBI Taxonomy" id="1031540"/>
    <lineage>
        <taxon>Bacteria</taxon>
        <taxon>Pseudomonadati</taxon>
        <taxon>Planctomycetota</taxon>
        <taxon>Planctomycetia</taxon>
        <taxon>Pirellulales</taxon>
        <taxon>Pirellulaceae</taxon>
        <taxon>Novipirellula</taxon>
    </lineage>
</organism>
<dbReference type="PROSITE" id="PS51257">
    <property type="entry name" value="PROKAR_LIPOPROTEIN"/>
    <property type="match status" value="1"/>
</dbReference>
<proteinExistence type="predicted"/>
<comment type="caution">
    <text evidence="1">The sequence shown here is derived from an EMBL/GenBank/DDBJ whole genome shotgun (WGS) entry which is preliminary data.</text>
</comment>
<keyword evidence="2" id="KW-1185">Reference proteome</keyword>
<dbReference type="Proteomes" id="UP001500840">
    <property type="component" value="Unassembled WGS sequence"/>
</dbReference>
<name>A0ABP8MFU7_9BACT</name>
<sequence length="178" mass="19570">MLIHYRVLSLFLPVLGILIGCSSSSVTEHRIETEDIQTRLLHAGFSESESDESLGTGIIDYRRTMDDGVVIRATWCSAWAKVTVLAPQSAVRDVDRIEQAIRHAEETVDLIVAEPNALSGLYSDEHLVRVNSGINRTEHRIVAGVWSIQAVRYLSVAKNAGLATLASFTLQRSAESLP</sequence>
<gene>
    <name evidence="1" type="ORF">GCM10023156_10810</name>
</gene>